<evidence type="ECO:0000313" key="1">
    <source>
        <dbReference type="EMBL" id="CAK9254204.1"/>
    </source>
</evidence>
<protein>
    <submittedName>
        <fullName evidence="1">Uncharacterized protein</fullName>
    </submittedName>
</protein>
<accession>A0ABP0VIL9</accession>
<reference evidence="1" key="1">
    <citation type="submission" date="2024-02" db="EMBL/GenBank/DDBJ databases">
        <authorList>
            <consortium name="ELIXIR-Norway"/>
            <consortium name="Elixir Norway"/>
        </authorList>
    </citation>
    <scope>NUCLEOTIDE SEQUENCE</scope>
</reference>
<proteinExistence type="predicted"/>
<sequence length="90" mass="10455">MPVPVYLGASYIDIGHPLIHDSLEKQFRLFSGCKEMRLSLYIQRPGMEAAFHVRHTLEQFDRDTLFAGNLLHETMRNLARSLRGTAKRQR</sequence>
<dbReference type="Proteomes" id="UP001497444">
    <property type="component" value="Unassembled WGS sequence"/>
</dbReference>
<dbReference type="EMBL" id="CAXAQS010000994">
    <property type="protein sequence ID" value="CAK9254204.1"/>
    <property type="molecule type" value="Genomic_DNA"/>
</dbReference>
<organism evidence="1 2">
    <name type="scientific">Sphagnum jensenii</name>
    <dbReference type="NCBI Taxonomy" id="128206"/>
    <lineage>
        <taxon>Eukaryota</taxon>
        <taxon>Viridiplantae</taxon>
        <taxon>Streptophyta</taxon>
        <taxon>Embryophyta</taxon>
        <taxon>Bryophyta</taxon>
        <taxon>Sphagnophytina</taxon>
        <taxon>Sphagnopsida</taxon>
        <taxon>Sphagnales</taxon>
        <taxon>Sphagnaceae</taxon>
        <taxon>Sphagnum</taxon>
    </lineage>
</organism>
<name>A0ABP0VIL9_9BRYO</name>
<comment type="caution">
    <text evidence="1">The sequence shown here is derived from an EMBL/GenBank/DDBJ whole genome shotgun (WGS) entry which is preliminary data.</text>
</comment>
<evidence type="ECO:0000313" key="2">
    <source>
        <dbReference type="Proteomes" id="UP001497444"/>
    </source>
</evidence>
<keyword evidence="2" id="KW-1185">Reference proteome</keyword>
<gene>
    <name evidence="1" type="ORF">CSSPJE1EN1_LOCUS29582</name>
</gene>